<sequence length="737" mass="83911">MDPQEQDFTGLSIEERLGHKVWKARLSAYEELIKEFETSPSEDDEIFTRFDVNTVKSFTIDSNVVAQETGILCVSKYLEFGPTNNAVRLQKSGVVSSLCEKGLSSSRAGTKTKTNECLMLLIERVDGNQVVQDMMPFFKHRLPKLVSGVVNSIYQIIDNFGCKIINPNPIIEYLPGLFSHADRNVRNEATNLTLEIYKWLRDGLKTVLLDDLKPIQKKDLEKAFDKVADEIPKQKRLLKSQKEVEEEAPTEDVEMEDTEVKPDFDPYDLLQPTDVLNQIPGDFQQRISNPVWKERKEVLEEVHAILSKASKLNPQDDYLDIMRIFTKCMKDANMQVVQLASECTAFLAIGLRKGFKKYYSMILVPMLERNKEKKPSFTEAINKSLDTIFKATSLSDVLEGVLSTMTHKTPAIKIAAIDYLTRCLSDSDVAPNNNEIESIMGVSVKLLSESQEPIRQAASQLIGTLMKIVGERQLIRYLEKVDDNRRKKINKFFEEANVKASSKGSNPPPKSIKPIQSTKIAPPSTIPSKRLATSPAKRPEKPSLRGLTSRNLTTNESIPKFSQQPQLQPKPEVDNSLLKELEELESKNKQLQDSHKLQINEIEKLKNDNLSLSRKLQESQSNSNITINQKDAQISRLNNDKENLLLKIKDLEQTIEIMKLNNDGPKIKTERNSGDLSLRVNRLSIGKDNDFKENIEYKKEPSVDFDNDDNWKKAQEITNQLRARIEKMKARSRPNFT</sequence>
<evidence type="ECO:0000313" key="2">
    <source>
        <dbReference type="Proteomes" id="UP001152531"/>
    </source>
</evidence>
<organism evidence="1 2">
    <name type="scientific">[Candida] jaroonii</name>
    <dbReference type="NCBI Taxonomy" id="467808"/>
    <lineage>
        <taxon>Eukaryota</taxon>
        <taxon>Fungi</taxon>
        <taxon>Dikarya</taxon>
        <taxon>Ascomycota</taxon>
        <taxon>Saccharomycotina</taxon>
        <taxon>Pichiomycetes</taxon>
        <taxon>Debaryomycetaceae</taxon>
        <taxon>Yamadazyma</taxon>
    </lineage>
</organism>
<protein>
    <submittedName>
        <fullName evidence="1">Protein Stu2p</fullName>
    </submittedName>
</protein>
<comment type="caution">
    <text evidence="1">The sequence shown here is derived from an EMBL/GenBank/DDBJ whole genome shotgun (WGS) entry which is preliminary data.</text>
</comment>
<reference evidence="1" key="1">
    <citation type="submission" date="2022-06" db="EMBL/GenBank/DDBJ databases">
        <authorList>
            <person name="Legras J.-L."/>
            <person name="Devillers H."/>
            <person name="Grondin C."/>
        </authorList>
    </citation>
    <scope>NUCLEOTIDE SEQUENCE</scope>
    <source>
        <strain evidence="1">CLIB 1444</strain>
    </source>
</reference>
<keyword evidence="2" id="KW-1185">Reference proteome</keyword>
<evidence type="ECO:0000313" key="1">
    <source>
        <dbReference type="EMBL" id="CAH6718774.1"/>
    </source>
</evidence>
<gene>
    <name evidence="1" type="ORF">CLIB1444_01S14224</name>
</gene>
<proteinExistence type="predicted"/>
<dbReference type="Proteomes" id="UP001152531">
    <property type="component" value="Unassembled WGS sequence"/>
</dbReference>
<name>A0ACA9Y1E2_9ASCO</name>
<accession>A0ACA9Y1E2</accession>
<dbReference type="EMBL" id="CALSDN010000001">
    <property type="protein sequence ID" value="CAH6718774.1"/>
    <property type="molecule type" value="Genomic_DNA"/>
</dbReference>